<proteinExistence type="predicted"/>
<dbReference type="AlphaFoldDB" id="A0A914UIE6"/>
<evidence type="ECO:0000256" key="1">
    <source>
        <dbReference type="SAM" id="MobiDB-lite"/>
    </source>
</evidence>
<protein>
    <submittedName>
        <fullName evidence="3">Uncharacterized protein</fullName>
    </submittedName>
</protein>
<reference evidence="3" key="1">
    <citation type="submission" date="2022-11" db="UniProtKB">
        <authorList>
            <consortium name="WormBaseParasite"/>
        </authorList>
    </citation>
    <scope>IDENTIFICATION</scope>
</reference>
<evidence type="ECO:0000313" key="2">
    <source>
        <dbReference type="Proteomes" id="UP000887566"/>
    </source>
</evidence>
<sequence>MAKGHFRVGAPTVIERARRRSLAARAEGCQSCEGGATGSPLQPRIVCVCGLIAAGSSIGRRSAGRRLSTSAQLRAADSNGTRPLSVESTSSVVGVFEAPVLIGPAPVRLREAYSKSPNTDGLAETAFRPNRRSLRSSN</sequence>
<feature type="compositionally biased region" description="Basic residues" evidence="1">
    <location>
        <begin position="129"/>
        <end position="138"/>
    </location>
</feature>
<organism evidence="2 3">
    <name type="scientific">Plectus sambesii</name>
    <dbReference type="NCBI Taxonomy" id="2011161"/>
    <lineage>
        <taxon>Eukaryota</taxon>
        <taxon>Metazoa</taxon>
        <taxon>Ecdysozoa</taxon>
        <taxon>Nematoda</taxon>
        <taxon>Chromadorea</taxon>
        <taxon>Plectida</taxon>
        <taxon>Plectina</taxon>
        <taxon>Plectoidea</taxon>
        <taxon>Plectidae</taxon>
        <taxon>Plectus</taxon>
    </lineage>
</organism>
<feature type="compositionally biased region" description="Polar residues" evidence="1">
    <location>
        <begin position="67"/>
        <end position="85"/>
    </location>
</feature>
<feature type="region of interest" description="Disordered" evidence="1">
    <location>
        <begin position="59"/>
        <end position="85"/>
    </location>
</feature>
<name>A0A914UIE6_9BILA</name>
<evidence type="ECO:0000313" key="3">
    <source>
        <dbReference type="WBParaSite" id="PSAMB.scaffold1016size37123.g10403.t1"/>
    </source>
</evidence>
<feature type="region of interest" description="Disordered" evidence="1">
    <location>
        <begin position="112"/>
        <end position="138"/>
    </location>
</feature>
<dbReference type="Proteomes" id="UP000887566">
    <property type="component" value="Unplaced"/>
</dbReference>
<keyword evidence="2" id="KW-1185">Reference proteome</keyword>
<dbReference type="WBParaSite" id="PSAMB.scaffold1016size37123.g10403.t1">
    <property type="protein sequence ID" value="PSAMB.scaffold1016size37123.g10403.t1"/>
    <property type="gene ID" value="PSAMB.scaffold1016size37123.g10403"/>
</dbReference>
<accession>A0A914UIE6</accession>